<dbReference type="AlphaFoldDB" id="A0A9W4GRR3"/>
<dbReference type="Gene3D" id="4.10.220.110">
    <property type="match status" value="1"/>
</dbReference>
<accession>A0A9W4GRR3</accession>
<protein>
    <submittedName>
        <fullName evidence="2">Type IV secretion protein Rhs</fullName>
    </submittedName>
</protein>
<dbReference type="SUPFAM" id="SSF69255">
    <property type="entry name" value="gp5 N-terminal domain-like"/>
    <property type="match status" value="1"/>
</dbReference>
<evidence type="ECO:0000313" key="3">
    <source>
        <dbReference type="Proteomes" id="UP001152519"/>
    </source>
</evidence>
<evidence type="ECO:0000259" key="1">
    <source>
        <dbReference type="Pfam" id="PF04717"/>
    </source>
</evidence>
<dbReference type="Pfam" id="PF04717">
    <property type="entry name" value="Phage_base_V"/>
    <property type="match status" value="1"/>
</dbReference>
<dbReference type="InterPro" id="IPR006531">
    <property type="entry name" value="Gp5/Vgr_OB"/>
</dbReference>
<dbReference type="Proteomes" id="UP001152519">
    <property type="component" value="Unassembled WGS sequence"/>
</dbReference>
<gene>
    <name evidence="2" type="ORF">SCOCK_190059</name>
</gene>
<sequence length="621" mass="63876">MVGQSVAKTLVMEFGGRPLPAGLGDTLVEASVDGSRTLPGTFLLRFRDPGRVLLAKAGIAVGTQVRLRAAAGGPPTTKPLLTGAVTALELEIDDGGTFTVVRGTDDSYRLFRGRRVAGYQNMTLSDICTQVAQRAGLRPGSIDVAGPVLEHVVQPNVTDWAFLRSLAEQAGAQVYVEDGKLNVTAPPGAGGAPAVTARATRDPLVLEMGDNLLRCRASVSAAEQVTEVEVRGWDVQTKQPLVGHADAGTSGTLRLGVTAADVTRPFGPASLLVSDTAYGDQAHVDQAAKALAARVAGSFAELDAVVRGNPEIRAGSTVTLAGVGAPFEGGYTVTSVRHVFDPLSGYETWIGVTGGQDRSLYGLSGEPGGGPAADGRCFGLVNATVTDTQDPQGLGRVKVRFPWLSDDYTSDWARCGQAGGTGGGEAFIPEVGEEVLAGFEQGRLEAPYVLCGLFNGKDKPAAAQGGSGHAVDPTSGAVNRRALASREGNKLELLDTAGGPQGVRLVTGDGKTHLTLDRQQTAITVHSDGSVAIEAGSQVSVKAADGVELDAGKGRLRLAGDVVEVAARSGLVLQAGSGAMSLTTEAAVSVQGRQVTVDGTERTDIRSNGSLSVTAPMVRIN</sequence>
<dbReference type="Gene3D" id="3.55.50.10">
    <property type="entry name" value="Baseplate protein-like domains"/>
    <property type="match status" value="1"/>
</dbReference>
<dbReference type="NCBIfam" id="NF033848">
    <property type="entry name" value="VgrG_rel"/>
    <property type="match status" value="1"/>
</dbReference>
<dbReference type="Gene3D" id="2.30.110.50">
    <property type="match status" value="1"/>
</dbReference>
<dbReference type="InterPro" id="IPR047702">
    <property type="entry name" value="VgrG-rel"/>
</dbReference>
<reference evidence="2" key="1">
    <citation type="submission" date="2021-05" db="EMBL/GenBank/DDBJ databases">
        <authorList>
            <person name="Arsene-Ploetze F."/>
        </authorList>
    </citation>
    <scope>NUCLEOTIDE SEQUENCE</scope>
    <source>
        <strain evidence="2">DSM 42138</strain>
    </source>
</reference>
<dbReference type="RefSeq" id="WP_251487981.1">
    <property type="nucleotide sequence ID" value="NZ_CAJSLV010000047.1"/>
</dbReference>
<proteinExistence type="predicted"/>
<keyword evidence="3" id="KW-1185">Reference proteome</keyword>
<dbReference type="Pfam" id="PF05954">
    <property type="entry name" value="Phage_GPD"/>
    <property type="match status" value="1"/>
</dbReference>
<dbReference type="Gene3D" id="2.40.50.230">
    <property type="entry name" value="Gp5 N-terminal domain"/>
    <property type="match status" value="1"/>
</dbReference>
<name>A0A9W4GRR3_9ACTN</name>
<dbReference type="InterPro" id="IPR037026">
    <property type="entry name" value="Vgr_OB-fold_dom_sf"/>
</dbReference>
<organism evidence="2 3">
    <name type="scientific">Actinacidiphila cocklensis</name>
    <dbReference type="NCBI Taxonomy" id="887465"/>
    <lineage>
        <taxon>Bacteria</taxon>
        <taxon>Bacillati</taxon>
        <taxon>Actinomycetota</taxon>
        <taxon>Actinomycetes</taxon>
        <taxon>Kitasatosporales</taxon>
        <taxon>Streptomycetaceae</taxon>
        <taxon>Actinacidiphila</taxon>
    </lineage>
</organism>
<comment type="caution">
    <text evidence="2">The sequence shown here is derived from an EMBL/GenBank/DDBJ whole genome shotgun (WGS) entry which is preliminary data.</text>
</comment>
<dbReference type="SUPFAM" id="SSF69279">
    <property type="entry name" value="Phage tail proteins"/>
    <property type="match status" value="1"/>
</dbReference>
<evidence type="ECO:0000313" key="2">
    <source>
        <dbReference type="EMBL" id="CAG6392891.1"/>
    </source>
</evidence>
<dbReference type="EMBL" id="CAJSLV010000047">
    <property type="protein sequence ID" value="CAG6392891.1"/>
    <property type="molecule type" value="Genomic_DNA"/>
</dbReference>
<feature type="domain" description="Gp5/Type VI secretion system Vgr protein OB-fold" evidence="1">
    <location>
        <begin position="382"/>
        <end position="454"/>
    </location>
</feature>